<accession>X1CM03</accession>
<comment type="caution">
    <text evidence="1">The sequence shown here is derived from an EMBL/GenBank/DDBJ whole genome shotgun (WGS) entry which is preliminary data.</text>
</comment>
<dbReference type="EMBL" id="BART01021188">
    <property type="protein sequence ID" value="GAG97218.1"/>
    <property type="molecule type" value="Genomic_DNA"/>
</dbReference>
<feature type="non-terminal residue" evidence="1">
    <location>
        <position position="1"/>
    </location>
</feature>
<proteinExistence type="predicted"/>
<dbReference type="InterPro" id="IPR003785">
    <property type="entry name" value="Creatininase/forma_Hydrolase"/>
</dbReference>
<evidence type="ECO:0000313" key="1">
    <source>
        <dbReference type="EMBL" id="GAG97218.1"/>
    </source>
</evidence>
<dbReference type="AlphaFoldDB" id="X1CM03"/>
<reference evidence="1" key="1">
    <citation type="journal article" date="2014" name="Front. Microbiol.">
        <title>High frequency of phylogenetically diverse reductive dehalogenase-homologous genes in deep subseafloor sedimentary metagenomes.</title>
        <authorList>
            <person name="Kawai M."/>
            <person name="Futagami T."/>
            <person name="Toyoda A."/>
            <person name="Takaki Y."/>
            <person name="Nishi S."/>
            <person name="Hori S."/>
            <person name="Arai W."/>
            <person name="Tsubouchi T."/>
            <person name="Morono Y."/>
            <person name="Uchiyama I."/>
            <person name="Ito T."/>
            <person name="Fujiyama A."/>
            <person name="Inagaki F."/>
            <person name="Takami H."/>
        </authorList>
    </citation>
    <scope>NUCLEOTIDE SEQUENCE</scope>
    <source>
        <strain evidence="1">Expedition CK06-06</strain>
    </source>
</reference>
<sequence length="85" mass="9673">EDETSELMHVHPDLVDMTKAVSHRVVTKFSIISGGYRDELLPSAMYGDPRKATPEKGRLIMEQAEEELIELINQLQQGKLPIIRE</sequence>
<organism evidence="1">
    <name type="scientific">marine sediment metagenome</name>
    <dbReference type="NCBI Taxonomy" id="412755"/>
    <lineage>
        <taxon>unclassified sequences</taxon>
        <taxon>metagenomes</taxon>
        <taxon>ecological metagenomes</taxon>
    </lineage>
</organism>
<dbReference type="InterPro" id="IPR024087">
    <property type="entry name" value="Creatininase-like_sf"/>
</dbReference>
<protein>
    <submittedName>
        <fullName evidence="1">Uncharacterized protein</fullName>
    </submittedName>
</protein>
<dbReference type="Gene3D" id="3.40.50.10310">
    <property type="entry name" value="Creatininase"/>
    <property type="match status" value="1"/>
</dbReference>
<dbReference type="Pfam" id="PF02633">
    <property type="entry name" value="Creatininase"/>
    <property type="match status" value="1"/>
</dbReference>
<dbReference type="SUPFAM" id="SSF102215">
    <property type="entry name" value="Creatininase"/>
    <property type="match status" value="1"/>
</dbReference>
<name>X1CM03_9ZZZZ</name>
<gene>
    <name evidence="1" type="ORF">S01H4_39169</name>
</gene>